<dbReference type="PANTHER" id="PTHR23339">
    <property type="entry name" value="TYROSINE SPECIFIC PROTEIN PHOSPHATASE AND DUAL SPECIFICITY PROTEIN PHOSPHATASE"/>
    <property type="match status" value="1"/>
</dbReference>
<evidence type="ECO:0000313" key="3">
    <source>
        <dbReference type="Proteomes" id="UP000321577"/>
    </source>
</evidence>
<sequence length="133" mass="14455">MEGQGIGRVVCLLEGEQIRYYDGLLKCYRDCFGADNVLHAPVADYTLPSADLLVGKVLPFLKQSITDGRKTVVHCSAGVGRTGFVLLAFLVVLRGLQPADAIRHLRAAGRDPGESGDPQGQSLLETCLERWSR</sequence>
<feature type="domain" description="Tyrosine specific protein phosphatases" evidence="1">
    <location>
        <begin position="51"/>
        <end position="106"/>
    </location>
</feature>
<comment type="caution">
    <text evidence="2">The sequence shown here is derived from an EMBL/GenBank/DDBJ whole genome shotgun (WGS) entry which is preliminary data.</text>
</comment>
<dbReference type="Gene3D" id="3.90.190.10">
    <property type="entry name" value="Protein tyrosine phosphatase superfamily"/>
    <property type="match status" value="1"/>
</dbReference>
<dbReference type="PROSITE" id="PS00383">
    <property type="entry name" value="TYR_PHOSPHATASE_1"/>
    <property type="match status" value="1"/>
</dbReference>
<protein>
    <recommendedName>
        <fullName evidence="1">Tyrosine specific protein phosphatases domain-containing protein</fullName>
    </recommendedName>
</protein>
<accession>A0A512M2E2</accession>
<dbReference type="Pfam" id="PF22785">
    <property type="entry name" value="Tc-R-P"/>
    <property type="match status" value="1"/>
</dbReference>
<organism evidence="2 3">
    <name type="scientific">Brevifollis gellanilyticus</name>
    <dbReference type="NCBI Taxonomy" id="748831"/>
    <lineage>
        <taxon>Bacteria</taxon>
        <taxon>Pseudomonadati</taxon>
        <taxon>Verrucomicrobiota</taxon>
        <taxon>Verrucomicrobiia</taxon>
        <taxon>Verrucomicrobiales</taxon>
        <taxon>Verrucomicrobiaceae</taxon>
    </lineage>
</organism>
<dbReference type="AlphaFoldDB" id="A0A512M2E2"/>
<dbReference type="InterPro" id="IPR000387">
    <property type="entry name" value="Tyr_Pase_dom"/>
</dbReference>
<dbReference type="SUPFAM" id="SSF52799">
    <property type="entry name" value="(Phosphotyrosine protein) phosphatases II"/>
    <property type="match status" value="1"/>
</dbReference>
<dbReference type="EMBL" id="BKAG01000001">
    <property type="protein sequence ID" value="GEP40909.1"/>
    <property type="molecule type" value="Genomic_DNA"/>
</dbReference>
<evidence type="ECO:0000259" key="1">
    <source>
        <dbReference type="PROSITE" id="PS50056"/>
    </source>
</evidence>
<dbReference type="InterPro" id="IPR050561">
    <property type="entry name" value="PTP"/>
</dbReference>
<dbReference type="PROSITE" id="PS50056">
    <property type="entry name" value="TYR_PHOSPHATASE_2"/>
    <property type="match status" value="1"/>
</dbReference>
<proteinExistence type="predicted"/>
<evidence type="ECO:0000313" key="2">
    <source>
        <dbReference type="EMBL" id="GEP40909.1"/>
    </source>
</evidence>
<dbReference type="InterPro" id="IPR029021">
    <property type="entry name" value="Prot-tyrosine_phosphatase-like"/>
</dbReference>
<dbReference type="FunFam" id="3.90.190.10:FF:000157">
    <property type="entry name" value="Protein-tyrosine phosphatase"/>
    <property type="match status" value="1"/>
</dbReference>
<dbReference type="Proteomes" id="UP000321577">
    <property type="component" value="Unassembled WGS sequence"/>
</dbReference>
<keyword evidence="3" id="KW-1185">Reference proteome</keyword>
<gene>
    <name evidence="2" type="ORF">BGE01nite_02000</name>
</gene>
<dbReference type="InterPro" id="IPR016130">
    <property type="entry name" value="Tyr_Pase_AS"/>
</dbReference>
<reference evidence="2 3" key="1">
    <citation type="submission" date="2019-07" db="EMBL/GenBank/DDBJ databases">
        <title>Whole genome shotgun sequence of Brevifollis gellanilyticus NBRC 108608.</title>
        <authorList>
            <person name="Hosoyama A."/>
            <person name="Uohara A."/>
            <person name="Ohji S."/>
            <person name="Ichikawa N."/>
        </authorList>
    </citation>
    <scope>NUCLEOTIDE SEQUENCE [LARGE SCALE GENOMIC DNA]</scope>
    <source>
        <strain evidence="2 3">NBRC 108608</strain>
    </source>
</reference>
<name>A0A512M2E2_9BACT</name>